<dbReference type="PIRSF" id="PIRSF026166">
    <property type="entry name" value="UCP026166"/>
    <property type="match status" value="1"/>
</dbReference>
<feature type="transmembrane region" description="Helical" evidence="2">
    <location>
        <begin position="193"/>
        <end position="212"/>
    </location>
</feature>
<feature type="transmembrane region" description="Helical" evidence="2">
    <location>
        <begin position="227"/>
        <end position="250"/>
    </location>
</feature>
<reference evidence="3 4" key="1">
    <citation type="journal article" date="2016" name="Front. Microbiol.">
        <title>Comparative Genomics Analysis of Streptomyces Species Reveals Their Adaptation to the Marine Environment and Their Diversity at the Genomic Level.</title>
        <authorList>
            <person name="Tian X."/>
            <person name="Zhang Z."/>
            <person name="Yang T."/>
            <person name="Chen M."/>
            <person name="Li J."/>
            <person name="Chen F."/>
            <person name="Yang J."/>
            <person name="Li W."/>
            <person name="Zhang B."/>
            <person name="Zhang Z."/>
            <person name="Wu J."/>
            <person name="Zhang C."/>
            <person name="Long L."/>
            <person name="Xiao J."/>
        </authorList>
    </citation>
    <scope>NUCLEOTIDE SEQUENCE [LARGE SCALE GENOMIC DNA]</scope>
    <source>
        <strain evidence="3 4">SCSIO 10429</strain>
    </source>
</reference>
<sequence length="345" mass="36050">MRRLAQLADPYIALLLGTVLLAVLLPADGRVATGLGWGTKAAVGLIFFLYGARLSTRQTLEGARQWRLQLLVVLCTFAAFPLIGLATRALVPHVLTPGLQAGLLFLCLVPSTVQSSIAFTSVARGNVPAAICAGTCSSLLGMAATPLLAAWFIGGQAALSVDGLVGIVCQLLAPFAAGQLLRRWIGGFLTRHHGVLGFVDRGAVLLVVYAAFSQGMTEGIWGRVTPLRLLALVGVEGALLALMLAVTWFGSRRLGFVRADRVVAVFAGSNKSLAAGLPMASVLFGAHASLAVLPLMLYHQMQLIVCAFLARRWAGGGKDVPAAGGDGRGSEDRTGERDRTAARSG</sequence>
<evidence type="ECO:0000313" key="4">
    <source>
        <dbReference type="Proteomes" id="UP000176005"/>
    </source>
</evidence>
<feature type="transmembrane region" description="Helical" evidence="2">
    <location>
        <begin position="39"/>
        <end position="56"/>
    </location>
</feature>
<dbReference type="PATRIC" id="fig|518642.10.peg.3954"/>
<keyword evidence="2" id="KW-1133">Transmembrane helix</keyword>
<dbReference type="PANTHER" id="PTHR18640:SF5">
    <property type="entry name" value="SODIUM_BILE ACID COTRANSPORTER 7"/>
    <property type="match status" value="1"/>
</dbReference>
<keyword evidence="2" id="KW-0812">Transmembrane</keyword>
<feature type="region of interest" description="Disordered" evidence="1">
    <location>
        <begin position="318"/>
        <end position="345"/>
    </location>
</feature>
<organism evidence="3 4">
    <name type="scientific">Streptomyces nanshensis</name>
    <dbReference type="NCBI Taxonomy" id="518642"/>
    <lineage>
        <taxon>Bacteria</taxon>
        <taxon>Bacillati</taxon>
        <taxon>Actinomycetota</taxon>
        <taxon>Actinomycetes</taxon>
        <taxon>Kitasatosporales</taxon>
        <taxon>Streptomycetaceae</taxon>
        <taxon>Streptomyces</taxon>
    </lineage>
</organism>
<evidence type="ECO:0008006" key="5">
    <source>
        <dbReference type="Google" id="ProtNLM"/>
    </source>
</evidence>
<keyword evidence="2" id="KW-0472">Membrane</keyword>
<comment type="caution">
    <text evidence="3">The sequence shown here is derived from an EMBL/GenBank/DDBJ whole genome shotgun (WGS) entry which is preliminary data.</text>
</comment>
<evidence type="ECO:0000313" key="3">
    <source>
        <dbReference type="EMBL" id="OEV10433.1"/>
    </source>
</evidence>
<protein>
    <recommendedName>
        <fullName evidence="5">Bile acid:sodium symporter</fullName>
    </recommendedName>
</protein>
<dbReference type="Gene3D" id="1.20.1530.20">
    <property type="match status" value="1"/>
</dbReference>
<dbReference type="Proteomes" id="UP000176005">
    <property type="component" value="Unassembled WGS sequence"/>
</dbReference>
<dbReference type="AlphaFoldDB" id="A0A1E7L310"/>
<feature type="transmembrane region" description="Helical" evidence="2">
    <location>
        <begin position="68"/>
        <end position="91"/>
    </location>
</feature>
<evidence type="ECO:0000256" key="2">
    <source>
        <dbReference type="SAM" id="Phobius"/>
    </source>
</evidence>
<dbReference type="InterPro" id="IPR038770">
    <property type="entry name" value="Na+/solute_symporter_sf"/>
</dbReference>
<feature type="compositionally biased region" description="Basic and acidic residues" evidence="1">
    <location>
        <begin position="328"/>
        <end position="345"/>
    </location>
</feature>
<feature type="transmembrane region" description="Helical" evidence="2">
    <location>
        <begin position="159"/>
        <end position="181"/>
    </location>
</feature>
<accession>A0A1E7L310</accession>
<proteinExistence type="predicted"/>
<dbReference type="Pfam" id="PF13593">
    <property type="entry name" value="SBF_like"/>
    <property type="match status" value="1"/>
</dbReference>
<keyword evidence="4" id="KW-1185">Reference proteome</keyword>
<gene>
    <name evidence="3" type="ORF">AN218_17635</name>
</gene>
<dbReference type="EMBL" id="LJGW01000298">
    <property type="protein sequence ID" value="OEV10433.1"/>
    <property type="molecule type" value="Genomic_DNA"/>
</dbReference>
<dbReference type="GO" id="GO:0005886">
    <property type="term" value="C:plasma membrane"/>
    <property type="evidence" value="ECO:0007669"/>
    <property type="project" value="TreeGrafter"/>
</dbReference>
<dbReference type="RefSeq" id="WP_070017852.1">
    <property type="nucleotide sequence ID" value="NZ_LJGW01000298.1"/>
</dbReference>
<dbReference type="PANTHER" id="PTHR18640">
    <property type="entry name" value="SOLUTE CARRIER FAMILY 10 MEMBER 7"/>
    <property type="match status" value="1"/>
</dbReference>
<evidence type="ECO:0000256" key="1">
    <source>
        <dbReference type="SAM" id="MobiDB-lite"/>
    </source>
</evidence>
<dbReference type="InterPro" id="IPR016833">
    <property type="entry name" value="Put_Na-Bile_cotransptr"/>
</dbReference>
<feature type="transmembrane region" description="Helical" evidence="2">
    <location>
        <begin position="103"/>
        <end position="123"/>
    </location>
</feature>
<feature type="transmembrane region" description="Helical" evidence="2">
    <location>
        <begin position="262"/>
        <end position="284"/>
    </location>
</feature>
<name>A0A1E7L310_9ACTN</name>
<feature type="transmembrane region" description="Helical" evidence="2">
    <location>
        <begin position="130"/>
        <end position="153"/>
    </location>
</feature>